<name>A0ABM0MFA0_SACKO</name>
<protein>
    <submittedName>
        <fullName evidence="2">Uncharacterized protein LOC102802666</fullName>
    </submittedName>
</protein>
<gene>
    <name evidence="2" type="primary">LOC102802666</name>
</gene>
<sequence>MVIGVSCATCYMTNYMKTVPVPSLNGLEKTEMDNLANYKQNDFQHIKKNGYISEGDLENGNMRLQRAVQTEMRKSQTRGSTGDMGGHLQRLLDKLQSSDSPCILGVWENSEGVHLTLCPKI</sequence>
<evidence type="ECO:0000313" key="1">
    <source>
        <dbReference type="Proteomes" id="UP000694865"/>
    </source>
</evidence>
<organism evidence="1 2">
    <name type="scientific">Saccoglossus kowalevskii</name>
    <name type="common">Acorn worm</name>
    <dbReference type="NCBI Taxonomy" id="10224"/>
    <lineage>
        <taxon>Eukaryota</taxon>
        <taxon>Metazoa</taxon>
        <taxon>Hemichordata</taxon>
        <taxon>Enteropneusta</taxon>
        <taxon>Harrimaniidae</taxon>
        <taxon>Saccoglossus</taxon>
    </lineage>
</organism>
<dbReference type="RefSeq" id="XP_006818691.1">
    <property type="nucleotide sequence ID" value="XM_006818628.1"/>
</dbReference>
<dbReference type="GeneID" id="102802666"/>
<evidence type="ECO:0000313" key="2">
    <source>
        <dbReference type="RefSeq" id="XP_006818691.1"/>
    </source>
</evidence>
<accession>A0ABM0MFA0</accession>
<reference evidence="2" key="1">
    <citation type="submission" date="2025-08" db="UniProtKB">
        <authorList>
            <consortium name="RefSeq"/>
        </authorList>
    </citation>
    <scope>IDENTIFICATION</scope>
    <source>
        <tissue evidence="2">Testes</tissue>
    </source>
</reference>
<keyword evidence="1" id="KW-1185">Reference proteome</keyword>
<proteinExistence type="predicted"/>
<dbReference type="Proteomes" id="UP000694865">
    <property type="component" value="Unplaced"/>
</dbReference>